<evidence type="ECO:0000313" key="2">
    <source>
        <dbReference type="Proteomes" id="UP000676967"/>
    </source>
</evidence>
<dbReference type="RefSeq" id="WP_189334100.1">
    <property type="nucleotide sequence ID" value="NZ_AP023356.1"/>
</dbReference>
<dbReference type="Proteomes" id="UP000676967">
    <property type="component" value="Chromosome"/>
</dbReference>
<name>A0ABM7LJS6_9ACTN</name>
<organism evidence="1 2">
    <name type="scientific">Actinoplanes ianthinogenes</name>
    <dbReference type="NCBI Taxonomy" id="122358"/>
    <lineage>
        <taxon>Bacteria</taxon>
        <taxon>Bacillati</taxon>
        <taxon>Actinomycetota</taxon>
        <taxon>Actinomycetes</taxon>
        <taxon>Micromonosporales</taxon>
        <taxon>Micromonosporaceae</taxon>
        <taxon>Actinoplanes</taxon>
    </lineage>
</organism>
<reference evidence="1 2" key="1">
    <citation type="submission" date="2020-08" db="EMBL/GenBank/DDBJ databases">
        <title>Whole genome shotgun sequence of Actinoplanes ianthinogenes NBRC 13996.</title>
        <authorList>
            <person name="Komaki H."/>
            <person name="Tamura T."/>
        </authorList>
    </citation>
    <scope>NUCLEOTIDE SEQUENCE [LARGE SCALE GENOMIC DNA]</scope>
    <source>
        <strain evidence="1 2">NBRC 13996</strain>
    </source>
</reference>
<evidence type="ECO:0000313" key="1">
    <source>
        <dbReference type="EMBL" id="BCJ39498.1"/>
    </source>
</evidence>
<evidence type="ECO:0008006" key="3">
    <source>
        <dbReference type="Google" id="ProtNLM"/>
    </source>
</evidence>
<protein>
    <recommendedName>
        <fullName evidence="3">DUF2867 domain-containing protein</fullName>
    </recommendedName>
</protein>
<dbReference type="EMBL" id="AP023356">
    <property type="protein sequence ID" value="BCJ39498.1"/>
    <property type="molecule type" value="Genomic_DNA"/>
</dbReference>
<keyword evidence="2" id="KW-1185">Reference proteome</keyword>
<proteinExistence type="predicted"/>
<gene>
    <name evidence="1" type="ORF">Aiant_01550</name>
</gene>
<sequence>MTGTAQCVSRSCTSGWGDWIHGELWLTPDALVRRRLDLSETMANGTGPTVRPPLPVAGADWFAYHREAILAEHRTNRYFAFDAIATARLRHGILNDALRITLRDGTRHRLLWLTSDPAHAILFGALPGLLGPRLFR</sequence>
<accession>A0ABM7LJS6</accession>